<organism evidence="1 2">
    <name type="scientific">Trichomalopsis sarcophagae</name>
    <dbReference type="NCBI Taxonomy" id="543379"/>
    <lineage>
        <taxon>Eukaryota</taxon>
        <taxon>Metazoa</taxon>
        <taxon>Ecdysozoa</taxon>
        <taxon>Arthropoda</taxon>
        <taxon>Hexapoda</taxon>
        <taxon>Insecta</taxon>
        <taxon>Pterygota</taxon>
        <taxon>Neoptera</taxon>
        <taxon>Endopterygota</taxon>
        <taxon>Hymenoptera</taxon>
        <taxon>Apocrita</taxon>
        <taxon>Proctotrupomorpha</taxon>
        <taxon>Chalcidoidea</taxon>
        <taxon>Pteromalidae</taxon>
        <taxon>Pteromalinae</taxon>
        <taxon>Trichomalopsis</taxon>
    </lineage>
</organism>
<reference evidence="1 2" key="1">
    <citation type="journal article" date="2017" name="Curr. Biol.">
        <title>The Evolution of Venom by Co-option of Single-Copy Genes.</title>
        <authorList>
            <person name="Martinson E.O."/>
            <person name="Mrinalini"/>
            <person name="Kelkar Y.D."/>
            <person name="Chang C.H."/>
            <person name="Werren J.H."/>
        </authorList>
    </citation>
    <scope>NUCLEOTIDE SEQUENCE [LARGE SCALE GENOMIC DNA]</scope>
    <source>
        <strain evidence="1 2">Alberta</strain>
        <tissue evidence="1">Whole body</tissue>
    </source>
</reference>
<proteinExistence type="predicted"/>
<dbReference type="EMBL" id="NNAY01000553">
    <property type="protein sequence ID" value="OXU27712.1"/>
    <property type="molecule type" value="Genomic_DNA"/>
</dbReference>
<accession>A0A232FAR6</accession>
<evidence type="ECO:0000313" key="2">
    <source>
        <dbReference type="Proteomes" id="UP000215335"/>
    </source>
</evidence>
<sequence length="65" mass="7136">MPYGIIHGGHDSGNTSICLAATAIPEPEYQFDTATYNSPVIYEMLYDTYDCLCHVVEAYSLGLAE</sequence>
<keyword evidence="2" id="KW-1185">Reference proteome</keyword>
<gene>
    <name evidence="1" type="ORF">TSAR_015473</name>
</gene>
<dbReference type="AlphaFoldDB" id="A0A232FAR6"/>
<comment type="caution">
    <text evidence="1">The sequence shown here is derived from an EMBL/GenBank/DDBJ whole genome shotgun (WGS) entry which is preliminary data.</text>
</comment>
<dbReference type="Proteomes" id="UP000215335">
    <property type="component" value="Unassembled WGS sequence"/>
</dbReference>
<protein>
    <submittedName>
        <fullName evidence="1">Uncharacterized protein</fullName>
    </submittedName>
</protein>
<evidence type="ECO:0000313" key="1">
    <source>
        <dbReference type="EMBL" id="OXU27712.1"/>
    </source>
</evidence>
<name>A0A232FAR6_9HYME</name>